<sequence length="40" mass="4562">MNRRIGYKRFVEVGLTRNVRTSIVTNGSKTSHNLTKVINT</sequence>
<accession>A0A1J1LS77</accession>
<evidence type="ECO:0000313" key="1">
    <source>
        <dbReference type="EMBL" id="CUR34401.1"/>
    </source>
</evidence>
<dbReference type="Proteomes" id="UP000184315">
    <property type="component" value="Unassembled WGS sequence"/>
</dbReference>
<reference evidence="2" key="1">
    <citation type="submission" date="2015-10" db="EMBL/GenBank/DDBJ databases">
        <authorList>
            <person name="Regsiter A."/>
            <person name="william w."/>
        </authorList>
    </citation>
    <scope>NUCLEOTIDE SEQUENCE [LARGE SCALE GENOMIC DNA]</scope>
</reference>
<proteinExistence type="predicted"/>
<name>A0A1J1LS77_9CYAN</name>
<gene>
    <name evidence="1" type="ORF">PL9214640408</name>
</gene>
<evidence type="ECO:0000313" key="2">
    <source>
        <dbReference type="Proteomes" id="UP000184315"/>
    </source>
</evidence>
<keyword evidence="2" id="KW-1185">Reference proteome</keyword>
<dbReference type="AlphaFoldDB" id="A0A1J1LS77"/>
<protein>
    <submittedName>
        <fullName evidence="1">Uncharacterized protein</fullName>
    </submittedName>
</protein>
<dbReference type="STRING" id="671072.PL9214640408"/>
<dbReference type="EMBL" id="CZDF01000171">
    <property type="protein sequence ID" value="CUR34401.1"/>
    <property type="molecule type" value="Genomic_DNA"/>
</dbReference>
<organism evidence="1 2">
    <name type="scientific">Planktothrix tepida PCC 9214</name>
    <dbReference type="NCBI Taxonomy" id="671072"/>
    <lineage>
        <taxon>Bacteria</taxon>
        <taxon>Bacillati</taxon>
        <taxon>Cyanobacteriota</taxon>
        <taxon>Cyanophyceae</taxon>
        <taxon>Oscillatoriophycideae</taxon>
        <taxon>Oscillatoriales</taxon>
        <taxon>Microcoleaceae</taxon>
        <taxon>Planktothrix</taxon>
    </lineage>
</organism>